<dbReference type="InterPro" id="IPR025258">
    <property type="entry name" value="RH_dom"/>
</dbReference>
<accession>A0A0N5AZ03</accession>
<proteinExistence type="predicted"/>
<dbReference type="WBParaSite" id="SMUV_0001020601-mRNA-1">
    <property type="protein sequence ID" value="SMUV_0001020601-mRNA-1"/>
    <property type="gene ID" value="SMUV_0001020601"/>
</dbReference>
<dbReference type="Proteomes" id="UP000046393">
    <property type="component" value="Unplaced"/>
</dbReference>
<keyword evidence="2" id="KW-1185">Reference proteome</keyword>
<dbReference type="AlphaFoldDB" id="A0A0N5AZ03"/>
<evidence type="ECO:0000259" key="1">
    <source>
        <dbReference type="SMART" id="SM01175"/>
    </source>
</evidence>
<dbReference type="InterPro" id="IPR052428">
    <property type="entry name" value="Autophagy_HostDef_Reg"/>
</dbReference>
<evidence type="ECO:0000313" key="3">
    <source>
        <dbReference type="WBParaSite" id="SMUV_0001020601-mRNA-1"/>
    </source>
</evidence>
<dbReference type="GO" id="GO:1901981">
    <property type="term" value="F:phosphatidylinositol phosphate binding"/>
    <property type="evidence" value="ECO:0007669"/>
    <property type="project" value="TreeGrafter"/>
</dbReference>
<organism evidence="2 3">
    <name type="scientific">Syphacia muris</name>
    <dbReference type="NCBI Taxonomy" id="451379"/>
    <lineage>
        <taxon>Eukaryota</taxon>
        <taxon>Metazoa</taxon>
        <taxon>Ecdysozoa</taxon>
        <taxon>Nematoda</taxon>
        <taxon>Chromadorea</taxon>
        <taxon>Rhabditida</taxon>
        <taxon>Spirurina</taxon>
        <taxon>Oxyuridomorpha</taxon>
        <taxon>Oxyuroidea</taxon>
        <taxon>Oxyuridae</taxon>
        <taxon>Syphacia</taxon>
    </lineage>
</organism>
<dbReference type="SMART" id="SM01175">
    <property type="entry name" value="DUF4206"/>
    <property type="match status" value="1"/>
</dbReference>
<dbReference type="Pfam" id="PF13901">
    <property type="entry name" value="RH_dom"/>
    <property type="match status" value="1"/>
</dbReference>
<dbReference type="PANTHER" id="PTHR45971">
    <property type="entry name" value="PHOX (PX) DOMAIN-CONTAINING PROTEIN"/>
    <property type="match status" value="1"/>
</dbReference>
<feature type="domain" description="Rubicon Homology" evidence="1">
    <location>
        <begin position="37"/>
        <end position="250"/>
    </location>
</feature>
<sequence length="261" mass="30573">MTLEIDGYSLKQMLDQQNNMCAGCGMKISKLYIRRMQYCNYYNKLFCQRCHQGAKMRIPARVIHQWNFREYPVSDIARRFLLDNYSQPAIDVLAVDAHFYDKFKNLRNVRLLRLQLVHLWSFIRICSTAKSTFTMHGNLLSVFSCIPKHILEDVNLYSMLDFEDVKNGNLIRLIEPVVQYGKCHVNSCEVSICRFVCELCDQRDDLLFPFQLNKVSRCEECGSLSHIKCAARRIKQLLPCPKCVRIALNRLMLLLINLDVF</sequence>
<name>A0A0N5AZ03_9BILA</name>
<evidence type="ECO:0000313" key="2">
    <source>
        <dbReference type="Proteomes" id="UP000046393"/>
    </source>
</evidence>
<dbReference type="PANTHER" id="PTHR45971:SF1">
    <property type="entry name" value="RUBICON, ISOFORM A"/>
    <property type="match status" value="1"/>
</dbReference>
<dbReference type="STRING" id="451379.A0A0N5AZ03"/>
<reference evidence="3" key="1">
    <citation type="submission" date="2017-02" db="UniProtKB">
        <authorList>
            <consortium name="WormBaseParasite"/>
        </authorList>
    </citation>
    <scope>IDENTIFICATION</scope>
</reference>
<protein>
    <submittedName>
        <fullName evidence="3">DUF4206 domain-containing protein</fullName>
    </submittedName>
</protein>